<organism evidence="2 3">
    <name type="scientific">Acaulospora morrowiae</name>
    <dbReference type="NCBI Taxonomy" id="94023"/>
    <lineage>
        <taxon>Eukaryota</taxon>
        <taxon>Fungi</taxon>
        <taxon>Fungi incertae sedis</taxon>
        <taxon>Mucoromycota</taxon>
        <taxon>Glomeromycotina</taxon>
        <taxon>Glomeromycetes</taxon>
        <taxon>Diversisporales</taxon>
        <taxon>Acaulosporaceae</taxon>
        <taxon>Acaulospora</taxon>
    </lineage>
</organism>
<dbReference type="PROSITE" id="PS51886">
    <property type="entry name" value="TLDC"/>
    <property type="match status" value="1"/>
</dbReference>
<evidence type="ECO:0000313" key="2">
    <source>
        <dbReference type="EMBL" id="CAG8758505.1"/>
    </source>
</evidence>
<keyword evidence="3" id="KW-1185">Reference proteome</keyword>
<reference evidence="2" key="1">
    <citation type="submission" date="2021-06" db="EMBL/GenBank/DDBJ databases">
        <authorList>
            <person name="Kallberg Y."/>
            <person name="Tangrot J."/>
            <person name="Rosling A."/>
        </authorList>
    </citation>
    <scope>NUCLEOTIDE SEQUENCE</scope>
    <source>
        <strain evidence="2">CL551</strain>
    </source>
</reference>
<dbReference type="AlphaFoldDB" id="A0A9N9J0B9"/>
<proteinExistence type="predicted"/>
<name>A0A9N9J0B9_9GLOM</name>
<evidence type="ECO:0000313" key="3">
    <source>
        <dbReference type="Proteomes" id="UP000789342"/>
    </source>
</evidence>
<feature type="domain" description="TLDc" evidence="1">
    <location>
        <begin position="1"/>
        <end position="131"/>
    </location>
</feature>
<gene>
    <name evidence="2" type="ORF">AMORRO_LOCUS15759</name>
</gene>
<protein>
    <submittedName>
        <fullName evidence="2">12959_t:CDS:1</fullName>
    </submittedName>
</protein>
<feature type="non-terminal residue" evidence="2">
    <location>
        <position position="131"/>
    </location>
</feature>
<comment type="caution">
    <text evidence="2">The sequence shown here is derived from an EMBL/GenBank/DDBJ whole genome shotgun (WGS) entry which is preliminary data.</text>
</comment>
<feature type="non-terminal residue" evidence="2">
    <location>
        <position position="1"/>
    </location>
</feature>
<evidence type="ECO:0000259" key="1">
    <source>
        <dbReference type="PROSITE" id="PS51886"/>
    </source>
</evidence>
<sequence length="131" mass="14836">WMDNTDEYERLDQVPYSLQLLYRASRDGNKATKFHQKCDNKGATIVVAKIEGSEKLVGGYNSSCWNSSSKYENLADSFIFLIKDRNNSDKGFTLGRINNNTSAIYNNSSYGPTFGGSHDLHCRFKSWSSNQ</sequence>
<dbReference type="InterPro" id="IPR006571">
    <property type="entry name" value="TLDc_dom"/>
</dbReference>
<dbReference type="Pfam" id="PF07534">
    <property type="entry name" value="TLD"/>
    <property type="match status" value="1"/>
</dbReference>
<dbReference type="Proteomes" id="UP000789342">
    <property type="component" value="Unassembled WGS sequence"/>
</dbReference>
<accession>A0A9N9J0B9</accession>
<dbReference type="EMBL" id="CAJVPV010039483">
    <property type="protein sequence ID" value="CAG8758505.1"/>
    <property type="molecule type" value="Genomic_DNA"/>
</dbReference>
<dbReference type="OrthoDB" id="2324840at2759"/>